<evidence type="ECO:0000256" key="1">
    <source>
        <dbReference type="SAM" id="Phobius"/>
    </source>
</evidence>
<organism evidence="3 4">
    <name type="scientific">Rhodovulum marinum</name>
    <dbReference type="NCBI Taxonomy" id="320662"/>
    <lineage>
        <taxon>Bacteria</taxon>
        <taxon>Pseudomonadati</taxon>
        <taxon>Pseudomonadota</taxon>
        <taxon>Alphaproteobacteria</taxon>
        <taxon>Rhodobacterales</taxon>
        <taxon>Paracoccaceae</taxon>
        <taxon>Rhodovulum</taxon>
    </lineage>
</organism>
<protein>
    <recommendedName>
        <fullName evidence="2">CAAX prenyl protease 2/Lysostaphin resistance protein A-like domain-containing protein</fullName>
    </recommendedName>
</protein>
<name>A0A4R2PWT2_9RHOB</name>
<proteinExistence type="predicted"/>
<evidence type="ECO:0000313" key="3">
    <source>
        <dbReference type="EMBL" id="TCP40613.1"/>
    </source>
</evidence>
<dbReference type="OrthoDB" id="7171777at2"/>
<evidence type="ECO:0000259" key="2">
    <source>
        <dbReference type="Pfam" id="PF02517"/>
    </source>
</evidence>
<keyword evidence="4" id="KW-1185">Reference proteome</keyword>
<accession>A0A4R2PWT2</accession>
<gene>
    <name evidence="3" type="ORF">EV662_107224</name>
</gene>
<feature type="transmembrane region" description="Helical" evidence="1">
    <location>
        <begin position="108"/>
        <end position="130"/>
    </location>
</feature>
<keyword evidence="1" id="KW-1133">Transmembrane helix</keyword>
<feature type="transmembrane region" description="Helical" evidence="1">
    <location>
        <begin position="22"/>
        <end position="48"/>
    </location>
</feature>
<dbReference type="Pfam" id="PF02517">
    <property type="entry name" value="Rce1-like"/>
    <property type="match status" value="1"/>
</dbReference>
<keyword evidence="1" id="KW-0812">Transmembrane</keyword>
<feature type="transmembrane region" description="Helical" evidence="1">
    <location>
        <begin position="142"/>
        <end position="164"/>
    </location>
</feature>
<feature type="transmembrane region" description="Helical" evidence="1">
    <location>
        <begin position="201"/>
        <end position="221"/>
    </location>
</feature>
<feature type="transmembrane region" description="Helical" evidence="1">
    <location>
        <begin position="176"/>
        <end position="195"/>
    </location>
</feature>
<dbReference type="EMBL" id="SLXP01000007">
    <property type="protein sequence ID" value="TCP40613.1"/>
    <property type="molecule type" value="Genomic_DNA"/>
</dbReference>
<feature type="domain" description="CAAX prenyl protease 2/Lysostaphin resistance protein A-like" evidence="2">
    <location>
        <begin position="144"/>
        <end position="239"/>
    </location>
</feature>
<feature type="transmembrane region" description="Helical" evidence="1">
    <location>
        <begin position="242"/>
        <end position="261"/>
    </location>
</feature>
<keyword evidence="1" id="KW-0472">Membrane</keyword>
<dbReference type="GO" id="GO:0080120">
    <property type="term" value="P:CAAX-box protein maturation"/>
    <property type="evidence" value="ECO:0007669"/>
    <property type="project" value="UniProtKB-ARBA"/>
</dbReference>
<dbReference type="AlphaFoldDB" id="A0A4R2PWT2"/>
<dbReference type="Proteomes" id="UP000294835">
    <property type="component" value="Unassembled WGS sequence"/>
</dbReference>
<dbReference type="RefSeq" id="WP_132462813.1">
    <property type="nucleotide sequence ID" value="NZ_SLXP01000007.1"/>
</dbReference>
<comment type="caution">
    <text evidence="3">The sequence shown here is derived from an EMBL/GenBank/DDBJ whole genome shotgun (WGS) entry which is preliminary data.</text>
</comment>
<sequence length="291" mass="31606">MRAPLFEAYIEPARLYPEIWRLVLAVGVILLIYAGCFALMMVGAYPVLGPLNYFGWLQGLTAPAQPGQTLFLLATFLGMGLGVLIATPALHYRDPGTLFGPLRDWMRGFFLSLAVLVPVYAALFVIGRAIAPPEANLALADWARLLPLALILVLVQTGSEELLFRGYLQQQLAARFAWRAVWMGLPALAFTALHYNPMAGGNAWVVLVAILAFALAAADLTEKSGSLGMAMGWHFINNCSSLLIVSVKGTITGLALYVTPFDLTDSTMAPFALVLDMLVILGIWRLLRALI</sequence>
<feature type="transmembrane region" description="Helical" evidence="1">
    <location>
        <begin position="267"/>
        <end position="287"/>
    </location>
</feature>
<dbReference type="InterPro" id="IPR003675">
    <property type="entry name" value="Rce1/LyrA-like_dom"/>
</dbReference>
<feature type="transmembrane region" description="Helical" evidence="1">
    <location>
        <begin position="68"/>
        <end position="87"/>
    </location>
</feature>
<evidence type="ECO:0000313" key="4">
    <source>
        <dbReference type="Proteomes" id="UP000294835"/>
    </source>
</evidence>
<reference evidence="3 4" key="1">
    <citation type="submission" date="2019-03" db="EMBL/GenBank/DDBJ databases">
        <title>Genomic Encyclopedia of Type Strains, Phase IV (KMG-IV): sequencing the most valuable type-strain genomes for metagenomic binning, comparative biology and taxonomic classification.</title>
        <authorList>
            <person name="Goeker M."/>
        </authorList>
    </citation>
    <scope>NUCLEOTIDE SEQUENCE [LARGE SCALE GENOMIC DNA]</scope>
    <source>
        <strain evidence="3 4">DSM 18063</strain>
    </source>
</reference>
<dbReference type="GO" id="GO:0004175">
    <property type="term" value="F:endopeptidase activity"/>
    <property type="evidence" value="ECO:0007669"/>
    <property type="project" value="UniProtKB-ARBA"/>
</dbReference>